<dbReference type="CDD" id="cd00173">
    <property type="entry name" value="SH2"/>
    <property type="match status" value="1"/>
</dbReference>
<keyword evidence="1" id="KW-1185">Reference proteome</keyword>
<dbReference type="WBParaSite" id="L893_g21461.t1">
    <property type="protein sequence ID" value="L893_g21461.t1"/>
    <property type="gene ID" value="L893_g21461"/>
</dbReference>
<name>A0A1I7Z038_9BILA</name>
<organism evidence="1 2">
    <name type="scientific">Steinernema glaseri</name>
    <dbReference type="NCBI Taxonomy" id="37863"/>
    <lineage>
        <taxon>Eukaryota</taxon>
        <taxon>Metazoa</taxon>
        <taxon>Ecdysozoa</taxon>
        <taxon>Nematoda</taxon>
        <taxon>Chromadorea</taxon>
        <taxon>Rhabditida</taxon>
        <taxon>Tylenchina</taxon>
        <taxon>Panagrolaimomorpha</taxon>
        <taxon>Strongyloidoidea</taxon>
        <taxon>Steinernematidae</taxon>
        <taxon>Steinernema</taxon>
    </lineage>
</organism>
<evidence type="ECO:0000313" key="2">
    <source>
        <dbReference type="WBParaSite" id="L893_g21461.t1"/>
    </source>
</evidence>
<dbReference type="SUPFAM" id="SSF55550">
    <property type="entry name" value="SH2 domain"/>
    <property type="match status" value="1"/>
</dbReference>
<sequence length="285" mass="33038">MSTIDNSECFIDVFSTYSQQQAELRVEKRSSATVFENVNESEITGFTNDQIRQWLYHGTSPFSQSPGGAVQLISRSRSVSIGSDRMREQMPPTESEEVFENVKREQKIVGASKEEISRWIQGGRLPKIDPKRWKLNENNAKFLLGDVSREEAEQRLKSLGPCSFLLYEEEHAQLVFLYLSRRLFFHRFPVRRCRVMNPLAQQSGEWWSSRESFAILPHETMFSDINDLVSYYAEAICTGKRECSNSDPFEKVCADFEGFEACQMHKMVYKRCCGGRFHTNVNRFT</sequence>
<dbReference type="Gene3D" id="3.30.505.10">
    <property type="entry name" value="SH2 domain"/>
    <property type="match status" value="1"/>
</dbReference>
<accession>A0A1I7Z038</accession>
<dbReference type="AlphaFoldDB" id="A0A1I7Z038"/>
<protein>
    <submittedName>
        <fullName evidence="2">SH2 domain-containing protein</fullName>
    </submittedName>
</protein>
<dbReference type="InterPro" id="IPR036860">
    <property type="entry name" value="SH2_dom_sf"/>
</dbReference>
<dbReference type="Proteomes" id="UP000095287">
    <property type="component" value="Unplaced"/>
</dbReference>
<evidence type="ECO:0000313" key="1">
    <source>
        <dbReference type="Proteomes" id="UP000095287"/>
    </source>
</evidence>
<reference evidence="2" key="1">
    <citation type="submission" date="2016-11" db="UniProtKB">
        <authorList>
            <consortium name="WormBaseParasite"/>
        </authorList>
    </citation>
    <scope>IDENTIFICATION</scope>
</reference>
<proteinExistence type="predicted"/>